<dbReference type="AlphaFoldDB" id="A0A5B7HB32"/>
<sequence>MNKALPDAAIRLYHEELGRWDTRGAKGQEISVLNQVLKSYDTTDKKLMSNATGGRDASYNSNRLVLGWIK</sequence>
<accession>A0A5B7HB32</accession>
<dbReference type="EMBL" id="VSRR010024405">
    <property type="protein sequence ID" value="MPC66178.1"/>
    <property type="molecule type" value="Genomic_DNA"/>
</dbReference>
<dbReference type="Proteomes" id="UP000324222">
    <property type="component" value="Unassembled WGS sequence"/>
</dbReference>
<evidence type="ECO:0000313" key="2">
    <source>
        <dbReference type="Proteomes" id="UP000324222"/>
    </source>
</evidence>
<reference evidence="1 2" key="1">
    <citation type="submission" date="2019-05" db="EMBL/GenBank/DDBJ databases">
        <title>Another draft genome of Portunus trituberculatus and its Hox gene families provides insights of decapod evolution.</title>
        <authorList>
            <person name="Jeong J.-H."/>
            <person name="Song I."/>
            <person name="Kim S."/>
            <person name="Choi T."/>
            <person name="Kim D."/>
            <person name="Ryu S."/>
            <person name="Kim W."/>
        </authorList>
    </citation>
    <scope>NUCLEOTIDE SEQUENCE [LARGE SCALE GENOMIC DNA]</scope>
    <source>
        <tissue evidence="1">Muscle</tissue>
    </source>
</reference>
<organism evidence="1 2">
    <name type="scientific">Portunus trituberculatus</name>
    <name type="common">Swimming crab</name>
    <name type="synonym">Neptunus trituberculatus</name>
    <dbReference type="NCBI Taxonomy" id="210409"/>
    <lineage>
        <taxon>Eukaryota</taxon>
        <taxon>Metazoa</taxon>
        <taxon>Ecdysozoa</taxon>
        <taxon>Arthropoda</taxon>
        <taxon>Crustacea</taxon>
        <taxon>Multicrustacea</taxon>
        <taxon>Malacostraca</taxon>
        <taxon>Eumalacostraca</taxon>
        <taxon>Eucarida</taxon>
        <taxon>Decapoda</taxon>
        <taxon>Pleocyemata</taxon>
        <taxon>Brachyura</taxon>
        <taxon>Eubrachyura</taxon>
        <taxon>Portunoidea</taxon>
        <taxon>Portunidae</taxon>
        <taxon>Portuninae</taxon>
        <taxon>Portunus</taxon>
    </lineage>
</organism>
<keyword evidence="2" id="KW-1185">Reference proteome</keyword>
<comment type="caution">
    <text evidence="1">The sequence shown here is derived from an EMBL/GenBank/DDBJ whole genome shotgun (WGS) entry which is preliminary data.</text>
</comment>
<evidence type="ECO:0000313" key="1">
    <source>
        <dbReference type="EMBL" id="MPC66178.1"/>
    </source>
</evidence>
<name>A0A5B7HB32_PORTR</name>
<gene>
    <name evidence="1" type="ORF">E2C01_060324</name>
</gene>
<proteinExistence type="predicted"/>
<protein>
    <submittedName>
        <fullName evidence="1">Uncharacterized protein</fullName>
    </submittedName>
</protein>